<dbReference type="Pfam" id="PF00656">
    <property type="entry name" value="Peptidase_C14"/>
    <property type="match status" value="1"/>
</dbReference>
<dbReference type="InterPro" id="IPR003598">
    <property type="entry name" value="Ig_sub2"/>
</dbReference>
<gene>
    <name evidence="4" type="primary">MALT1</name>
</gene>
<dbReference type="Gene3D" id="3.40.50.1460">
    <property type="match status" value="1"/>
</dbReference>
<dbReference type="Gene3D" id="2.60.40.10">
    <property type="entry name" value="Immunoglobulins"/>
    <property type="match status" value="2"/>
</dbReference>
<dbReference type="InterPro" id="IPR036179">
    <property type="entry name" value="Ig-like_dom_sf"/>
</dbReference>
<dbReference type="PROSITE" id="PS50835">
    <property type="entry name" value="IG_LIKE"/>
    <property type="match status" value="1"/>
</dbReference>
<dbReference type="GO" id="GO:0042802">
    <property type="term" value="F:identical protein binding"/>
    <property type="evidence" value="ECO:0007669"/>
    <property type="project" value="Ensembl"/>
</dbReference>
<evidence type="ECO:0000256" key="1">
    <source>
        <dbReference type="SAM" id="MobiDB-lite"/>
    </source>
</evidence>
<dbReference type="GO" id="GO:0002020">
    <property type="term" value="F:protease binding"/>
    <property type="evidence" value="ECO:0007669"/>
    <property type="project" value="Ensembl"/>
</dbReference>
<sequence length="689" mass="76489">MLDPDLDSANRNGSIFGSPVVQVPHGNSPELVLSPVSVKDSGFYICRVNSESSFMFSRWARLEVRELQDAPHGPLMGLPENKLCICNQPQPQNLTVGDALVLECGAVGNPIPNYQWFRNGSPLANGSQNVYTVTYVDVGHQGTYWCHVFNDREDEDSKKVEVIIGRKTMAVECTEEDLSDLQESDPREESSRRPVATDKVALLIGNMSYWNHPQLKAPMVDVYELTSLLRQLDFKVVSLLDLTESEMRNAVDEFLLLLDEGVYGLLYYAGHGYENYGNSFLVPVDAPSPCHSADCLCVQSILRPMREKQTGLSVLLLDMCRQRNEYDDTIPNLDALKVTANIVFGYATCQGAEAFEIQQLGLANGIFVKFLKDRLLEDKKVTVLLDEVAEDMGKCPLTKGKQALEIRSSLSEQRALTDPVQQSTSSAESLARNLQWAKAHELPESMSLEFQCGVEIQLGFAAEFSNVMIIYTQIVRKPPEITACRAHITDFPLDLDVDPKETNKGTPEETGSYLVSKDLPKHCLYTRLSALQKLREHLIFTVCLHYEYSGMEDTMDERKEINIGKPLIAKLGLHRGFKPRNCPPTCCVPGYPFHNPVESSPEAAEYYTPSHCHPSSCPGVHHPNCACSTSITQPGACSCNGTSSTLASRRELQHYSPTVEKSNVPVETSDDAVELGFLLSGSLSFSEQQ</sequence>
<dbReference type="GO" id="GO:0051603">
    <property type="term" value="P:proteolysis involved in protein catabolic process"/>
    <property type="evidence" value="ECO:0007669"/>
    <property type="project" value="Ensembl"/>
</dbReference>
<protein>
    <submittedName>
        <fullName evidence="4">MALT1 paracaspase</fullName>
    </submittedName>
</protein>
<dbReference type="GO" id="GO:0032731">
    <property type="term" value="P:positive regulation of interleukin-1 beta production"/>
    <property type="evidence" value="ECO:0007669"/>
    <property type="project" value="Ensembl"/>
</dbReference>
<dbReference type="FunFam" id="2.60.40.10:FF:000585">
    <property type="entry name" value="mucosa-associated lymphoid tissue lymphoma translocation protein 1"/>
    <property type="match status" value="1"/>
</dbReference>
<dbReference type="GO" id="GO:0032449">
    <property type="term" value="C:CBM complex"/>
    <property type="evidence" value="ECO:0007669"/>
    <property type="project" value="Ensembl"/>
</dbReference>
<dbReference type="InterPro" id="IPR052039">
    <property type="entry name" value="Caspase-related_regulators"/>
</dbReference>
<dbReference type="GO" id="GO:0045087">
    <property type="term" value="P:innate immune response"/>
    <property type="evidence" value="ECO:0007669"/>
    <property type="project" value="Ensembl"/>
</dbReference>
<dbReference type="GO" id="GO:2000321">
    <property type="term" value="P:positive regulation of T-helper 17 cell differentiation"/>
    <property type="evidence" value="ECO:0007669"/>
    <property type="project" value="Ensembl"/>
</dbReference>
<dbReference type="InterPro" id="IPR011600">
    <property type="entry name" value="Pept_C14_caspase"/>
</dbReference>
<dbReference type="InterPro" id="IPR001309">
    <property type="entry name" value="Pept_C14_p20"/>
</dbReference>
<dbReference type="GO" id="GO:0005829">
    <property type="term" value="C:cytosol"/>
    <property type="evidence" value="ECO:0007669"/>
    <property type="project" value="Ensembl"/>
</dbReference>
<dbReference type="SUPFAM" id="SSF48726">
    <property type="entry name" value="Immunoglobulin"/>
    <property type="match status" value="2"/>
</dbReference>
<dbReference type="PROSITE" id="PS50208">
    <property type="entry name" value="CASPASE_P20"/>
    <property type="match status" value="1"/>
</dbReference>
<dbReference type="InterPro" id="IPR041077">
    <property type="entry name" value="MALT1_Ig"/>
</dbReference>
<dbReference type="InterPro" id="IPR013783">
    <property type="entry name" value="Ig-like_fold"/>
</dbReference>
<dbReference type="GO" id="GO:0004842">
    <property type="term" value="F:ubiquitin-protein transferase activity"/>
    <property type="evidence" value="ECO:0007669"/>
    <property type="project" value="Ensembl"/>
</dbReference>
<dbReference type="Pfam" id="PF18703">
    <property type="entry name" value="MALT1_Ig"/>
    <property type="match status" value="1"/>
</dbReference>
<dbReference type="InterPro" id="IPR033540">
    <property type="entry name" value="MALT1_IG-like_dom_sf"/>
</dbReference>
<feature type="domain" description="Ig-like" evidence="3">
    <location>
        <begin position="79"/>
        <end position="161"/>
    </location>
</feature>
<dbReference type="GO" id="GO:0032743">
    <property type="term" value="P:positive regulation of interleukin-2 production"/>
    <property type="evidence" value="ECO:0007669"/>
    <property type="project" value="Ensembl"/>
</dbReference>
<dbReference type="Ensembl" id="ENSFALT00000038199.1">
    <property type="protein sequence ID" value="ENSFALP00000024752.1"/>
    <property type="gene ID" value="ENSFALG00000009773.2"/>
</dbReference>
<dbReference type="GO" id="GO:0043123">
    <property type="term" value="P:positive regulation of canonical NF-kappaB signal transduction"/>
    <property type="evidence" value="ECO:0007669"/>
    <property type="project" value="Ensembl"/>
</dbReference>
<dbReference type="SMART" id="SM00408">
    <property type="entry name" value="IGc2"/>
    <property type="match status" value="1"/>
</dbReference>
<dbReference type="GO" id="GO:0004197">
    <property type="term" value="F:cysteine-type endopeptidase activity"/>
    <property type="evidence" value="ECO:0007669"/>
    <property type="project" value="InterPro"/>
</dbReference>
<dbReference type="InterPro" id="IPR007110">
    <property type="entry name" value="Ig-like_dom"/>
</dbReference>
<dbReference type="InterPro" id="IPR029030">
    <property type="entry name" value="Caspase-like_dom_sf"/>
</dbReference>
<dbReference type="PANTHER" id="PTHR22576:SF40">
    <property type="entry name" value="MUCOSA-ASSOCIATED LYMPHOID TISSUE LYMPHOMA TRANSLOCATION PROTEIN 1"/>
    <property type="match status" value="1"/>
</dbReference>
<dbReference type="FunFam" id="3.40.50.1460:FF:000004">
    <property type="entry name" value="Mucosa-associated lymphoid tissue lymphoma translocation protein 1"/>
    <property type="match status" value="1"/>
</dbReference>
<dbReference type="SMART" id="SM00409">
    <property type="entry name" value="IG"/>
    <property type="match status" value="2"/>
</dbReference>
<dbReference type="GO" id="GO:0051168">
    <property type="term" value="P:nuclear export"/>
    <property type="evidence" value="ECO:0007669"/>
    <property type="project" value="Ensembl"/>
</dbReference>
<dbReference type="Pfam" id="PF13895">
    <property type="entry name" value="Ig_2"/>
    <property type="match status" value="1"/>
</dbReference>
<dbReference type="CDD" id="cd00096">
    <property type="entry name" value="Ig"/>
    <property type="match status" value="1"/>
</dbReference>
<dbReference type="GO" id="GO:0031663">
    <property type="term" value="P:lipopolysaccharide-mediated signaling pathway"/>
    <property type="evidence" value="ECO:0007669"/>
    <property type="project" value="Ensembl"/>
</dbReference>
<dbReference type="PANTHER" id="PTHR22576">
    <property type="entry name" value="MUCOSA ASSOCIATED LYMPHOID TISSUE LYMPHOMA TRANSLOCATION PROTEIN 1/PARACASPASE"/>
    <property type="match status" value="1"/>
</dbReference>
<reference evidence="4" key="1">
    <citation type="submission" date="2025-08" db="UniProtKB">
        <authorList>
            <consortium name="Ensembl"/>
        </authorList>
    </citation>
    <scope>IDENTIFICATION</scope>
</reference>
<dbReference type="GO" id="GO:0050856">
    <property type="term" value="P:regulation of T cell receptor signaling pathway"/>
    <property type="evidence" value="ECO:0007669"/>
    <property type="project" value="Ensembl"/>
</dbReference>
<dbReference type="GeneTree" id="ENSGT00390000018044"/>
<feature type="region of interest" description="Disordered" evidence="1">
    <location>
        <begin position="175"/>
        <end position="194"/>
    </location>
</feature>
<dbReference type="GO" id="GO:0002726">
    <property type="term" value="P:positive regulation of T cell cytokine production"/>
    <property type="evidence" value="ECO:0007669"/>
    <property type="project" value="Ensembl"/>
</dbReference>
<evidence type="ECO:0000313" key="4">
    <source>
        <dbReference type="Ensembl" id="ENSFALP00000024752.1"/>
    </source>
</evidence>
<feature type="compositionally biased region" description="Basic and acidic residues" evidence="1">
    <location>
        <begin position="184"/>
        <end position="194"/>
    </location>
</feature>
<dbReference type="Proteomes" id="UP000016665">
    <property type="component" value="Unplaced"/>
</dbReference>
<feature type="domain" description="Caspase family p20" evidence="2">
    <location>
        <begin position="197"/>
        <end position="275"/>
    </location>
</feature>
<proteinExistence type="predicted"/>
<reference evidence="4" key="2">
    <citation type="submission" date="2025-09" db="UniProtKB">
        <authorList>
            <consortium name="Ensembl"/>
        </authorList>
    </citation>
    <scope>IDENTIFICATION</scope>
</reference>
<dbReference type="GO" id="GO:0019209">
    <property type="term" value="F:kinase activator activity"/>
    <property type="evidence" value="ECO:0007669"/>
    <property type="project" value="Ensembl"/>
</dbReference>
<organism evidence="4 5">
    <name type="scientific">Ficedula albicollis</name>
    <name type="common">Collared flycatcher</name>
    <name type="synonym">Muscicapa albicollis</name>
    <dbReference type="NCBI Taxonomy" id="59894"/>
    <lineage>
        <taxon>Eukaryota</taxon>
        <taxon>Metazoa</taxon>
        <taxon>Chordata</taxon>
        <taxon>Craniata</taxon>
        <taxon>Vertebrata</taxon>
        <taxon>Euteleostomi</taxon>
        <taxon>Archelosauria</taxon>
        <taxon>Archosauria</taxon>
        <taxon>Dinosauria</taxon>
        <taxon>Saurischia</taxon>
        <taxon>Theropoda</taxon>
        <taxon>Coelurosauria</taxon>
        <taxon>Aves</taxon>
        <taxon>Neognathae</taxon>
        <taxon>Neoaves</taxon>
        <taxon>Telluraves</taxon>
        <taxon>Australaves</taxon>
        <taxon>Passeriformes</taxon>
        <taxon>Muscicapidae</taxon>
        <taxon>Ficedula</taxon>
    </lineage>
</organism>
<evidence type="ECO:0000259" key="3">
    <source>
        <dbReference type="PROSITE" id="PS50835"/>
    </source>
</evidence>
<dbReference type="InterPro" id="IPR003599">
    <property type="entry name" value="Ig_sub"/>
</dbReference>
<dbReference type="AlphaFoldDB" id="A0A803VPU6"/>
<name>A0A803VPU6_FICAL</name>
<dbReference type="GO" id="GO:0042098">
    <property type="term" value="P:T cell proliferation"/>
    <property type="evidence" value="ECO:0007669"/>
    <property type="project" value="Ensembl"/>
</dbReference>
<keyword evidence="5" id="KW-1185">Reference proteome</keyword>
<dbReference type="GO" id="GO:0001650">
    <property type="term" value="C:fibrillar center"/>
    <property type="evidence" value="ECO:0007669"/>
    <property type="project" value="Ensembl"/>
</dbReference>
<dbReference type="GO" id="GO:0050852">
    <property type="term" value="P:T cell receptor signaling pathway"/>
    <property type="evidence" value="ECO:0007669"/>
    <property type="project" value="Ensembl"/>
</dbReference>
<dbReference type="GO" id="GO:0042113">
    <property type="term" value="P:B cell activation"/>
    <property type="evidence" value="ECO:0007669"/>
    <property type="project" value="Ensembl"/>
</dbReference>
<dbReference type="GO" id="GO:0002096">
    <property type="term" value="C:polkadots"/>
    <property type="evidence" value="ECO:0007669"/>
    <property type="project" value="Ensembl"/>
</dbReference>
<dbReference type="SUPFAM" id="SSF52129">
    <property type="entry name" value="Caspase-like"/>
    <property type="match status" value="1"/>
</dbReference>
<dbReference type="Gene3D" id="2.60.40.3360">
    <property type="match status" value="1"/>
</dbReference>
<dbReference type="GO" id="GO:0009620">
    <property type="term" value="P:response to fungus"/>
    <property type="evidence" value="ECO:0007669"/>
    <property type="project" value="Ensembl"/>
</dbReference>
<evidence type="ECO:0000259" key="2">
    <source>
        <dbReference type="PROSITE" id="PS50208"/>
    </source>
</evidence>
<evidence type="ECO:0000313" key="5">
    <source>
        <dbReference type="Proteomes" id="UP000016665"/>
    </source>
</evidence>
<dbReference type="GO" id="GO:0042981">
    <property type="term" value="P:regulation of apoptotic process"/>
    <property type="evidence" value="ECO:0007669"/>
    <property type="project" value="Ensembl"/>
</dbReference>
<dbReference type="GO" id="GO:0061133">
    <property type="term" value="F:endopeptidase activator activity"/>
    <property type="evidence" value="ECO:0007669"/>
    <property type="project" value="Ensembl"/>
</dbReference>
<dbReference type="FunFam" id="2.60.40.3360:FF:000001">
    <property type="entry name" value="Mucosa-associated lymphoid tissue lymphoma translocation protein 1"/>
    <property type="match status" value="1"/>
</dbReference>
<accession>A0A803VPU6</accession>